<organism evidence="2 3">
    <name type="scientific">Colletotrichum plurivorum</name>
    <dbReference type="NCBI Taxonomy" id="2175906"/>
    <lineage>
        <taxon>Eukaryota</taxon>
        <taxon>Fungi</taxon>
        <taxon>Dikarya</taxon>
        <taxon>Ascomycota</taxon>
        <taxon>Pezizomycotina</taxon>
        <taxon>Sordariomycetes</taxon>
        <taxon>Hypocreomycetidae</taxon>
        <taxon>Glomerellales</taxon>
        <taxon>Glomerellaceae</taxon>
        <taxon>Colletotrichum</taxon>
        <taxon>Colletotrichum orchidearum species complex</taxon>
    </lineage>
</organism>
<gene>
    <name evidence="2" type="ORF">CPLU01_00308</name>
</gene>
<dbReference type="AlphaFoldDB" id="A0A8H6NS83"/>
<protein>
    <submittedName>
        <fullName evidence="2">Uncharacterized protein</fullName>
    </submittedName>
</protein>
<proteinExistence type="predicted"/>
<feature type="region of interest" description="Disordered" evidence="1">
    <location>
        <begin position="1"/>
        <end position="79"/>
    </location>
</feature>
<keyword evidence="3" id="KW-1185">Reference proteome</keyword>
<evidence type="ECO:0000313" key="2">
    <source>
        <dbReference type="EMBL" id="KAF6841636.1"/>
    </source>
</evidence>
<feature type="compositionally biased region" description="Basic and acidic residues" evidence="1">
    <location>
        <begin position="54"/>
        <end position="71"/>
    </location>
</feature>
<dbReference type="Proteomes" id="UP000654918">
    <property type="component" value="Unassembled WGS sequence"/>
</dbReference>
<sequence>MTRGLFPLPLTNYRDDRQEDVSSVRARLSADPSAIQRDSSASRPPRPITAPKMIDSDNRLMGTRRPEDLLHPHGGWMKR</sequence>
<evidence type="ECO:0000256" key="1">
    <source>
        <dbReference type="SAM" id="MobiDB-lite"/>
    </source>
</evidence>
<reference evidence="2" key="1">
    <citation type="journal article" date="2020" name="Phytopathology">
        <title>Genome Sequence Resources of Colletotrichum truncatum, C. plurivorum, C. musicola, and C. sojae: Four Species Pathogenic to Soybean (Glycine max).</title>
        <authorList>
            <person name="Rogerio F."/>
            <person name="Boufleur T.R."/>
            <person name="Ciampi-Guillardi M."/>
            <person name="Sukno S.A."/>
            <person name="Thon M.R."/>
            <person name="Massola Junior N.S."/>
            <person name="Baroncelli R."/>
        </authorList>
    </citation>
    <scope>NUCLEOTIDE SEQUENCE</scope>
    <source>
        <strain evidence="2">LFN00145</strain>
    </source>
</reference>
<evidence type="ECO:0000313" key="3">
    <source>
        <dbReference type="Proteomes" id="UP000654918"/>
    </source>
</evidence>
<feature type="compositionally biased region" description="Basic and acidic residues" evidence="1">
    <location>
        <begin position="13"/>
        <end position="22"/>
    </location>
</feature>
<name>A0A8H6NS83_9PEZI</name>
<dbReference type="EMBL" id="WIGO01000002">
    <property type="protein sequence ID" value="KAF6841636.1"/>
    <property type="molecule type" value="Genomic_DNA"/>
</dbReference>
<comment type="caution">
    <text evidence="2">The sequence shown here is derived from an EMBL/GenBank/DDBJ whole genome shotgun (WGS) entry which is preliminary data.</text>
</comment>
<accession>A0A8H6NS83</accession>